<evidence type="ECO:0000256" key="3">
    <source>
        <dbReference type="ARBA" id="ARBA00023006"/>
    </source>
</evidence>
<dbReference type="GO" id="GO:0000045">
    <property type="term" value="P:autophagosome assembly"/>
    <property type="evidence" value="ECO:0007669"/>
    <property type="project" value="InterPro"/>
</dbReference>
<keyword evidence="3" id="KW-0072">Autophagy</keyword>
<dbReference type="OrthoDB" id="447953at2759"/>
<protein>
    <submittedName>
        <fullName evidence="9">Uncharacterized protein</fullName>
    </submittedName>
</protein>
<evidence type="ECO:0000259" key="8">
    <source>
        <dbReference type="Pfam" id="PF10377"/>
    </source>
</evidence>
<evidence type="ECO:0000313" key="10">
    <source>
        <dbReference type="Proteomes" id="UP000231279"/>
    </source>
</evidence>
<dbReference type="GO" id="GO:0034045">
    <property type="term" value="C:phagophore assembly site membrane"/>
    <property type="evidence" value="ECO:0007669"/>
    <property type="project" value="TreeGrafter"/>
</dbReference>
<evidence type="ECO:0000256" key="6">
    <source>
        <dbReference type="SAM" id="MobiDB-lite"/>
    </source>
</evidence>
<evidence type="ECO:0000313" key="9">
    <source>
        <dbReference type="EMBL" id="PIN21897.1"/>
    </source>
</evidence>
<evidence type="ECO:0000256" key="1">
    <source>
        <dbReference type="ARBA" id="ARBA00022448"/>
    </source>
</evidence>
<dbReference type="GO" id="GO:1990316">
    <property type="term" value="C:Atg1/ULK1 kinase complex"/>
    <property type="evidence" value="ECO:0007669"/>
    <property type="project" value="TreeGrafter"/>
</dbReference>
<dbReference type="GO" id="GO:0061709">
    <property type="term" value="P:reticulophagy"/>
    <property type="evidence" value="ECO:0007669"/>
    <property type="project" value="TreeGrafter"/>
</dbReference>
<dbReference type="GO" id="GO:0060090">
    <property type="term" value="F:molecular adaptor activity"/>
    <property type="evidence" value="ECO:0007669"/>
    <property type="project" value="TreeGrafter"/>
</dbReference>
<dbReference type="STRING" id="429701.A0A2G9HWJ7"/>
<dbReference type="GO" id="GO:0034727">
    <property type="term" value="P:piecemeal microautophagy of the nucleus"/>
    <property type="evidence" value="ECO:0007669"/>
    <property type="project" value="TreeGrafter"/>
</dbReference>
<dbReference type="AlphaFoldDB" id="A0A2G9HWJ7"/>
<feature type="coiled-coil region" evidence="5">
    <location>
        <begin position="559"/>
        <end position="593"/>
    </location>
</feature>
<feature type="domain" description="Autophagy protein ATG17-like" evidence="7">
    <location>
        <begin position="66"/>
        <end position="399"/>
    </location>
</feature>
<evidence type="ECO:0000256" key="2">
    <source>
        <dbReference type="ARBA" id="ARBA00022927"/>
    </source>
</evidence>
<evidence type="ECO:0000256" key="5">
    <source>
        <dbReference type="SAM" id="Coils"/>
    </source>
</evidence>
<organism evidence="9 10">
    <name type="scientific">Handroanthus impetiginosus</name>
    <dbReference type="NCBI Taxonomy" id="429701"/>
    <lineage>
        <taxon>Eukaryota</taxon>
        <taxon>Viridiplantae</taxon>
        <taxon>Streptophyta</taxon>
        <taxon>Embryophyta</taxon>
        <taxon>Tracheophyta</taxon>
        <taxon>Spermatophyta</taxon>
        <taxon>Magnoliopsida</taxon>
        <taxon>eudicotyledons</taxon>
        <taxon>Gunneridae</taxon>
        <taxon>Pentapetalae</taxon>
        <taxon>asterids</taxon>
        <taxon>lamiids</taxon>
        <taxon>Lamiales</taxon>
        <taxon>Bignoniaceae</taxon>
        <taxon>Crescentiina</taxon>
        <taxon>Tabebuia alliance</taxon>
        <taxon>Handroanthus</taxon>
    </lineage>
</organism>
<dbReference type="GO" id="GO:0034517">
    <property type="term" value="P:ribophagy"/>
    <property type="evidence" value="ECO:0007669"/>
    <property type="project" value="TreeGrafter"/>
</dbReference>
<keyword evidence="4 5" id="KW-0175">Coiled coil</keyword>
<dbReference type="GO" id="GO:0000422">
    <property type="term" value="P:autophagy of mitochondrion"/>
    <property type="evidence" value="ECO:0007669"/>
    <property type="project" value="TreeGrafter"/>
</dbReference>
<accession>A0A2G9HWJ7</accession>
<sequence length="1044" mass="117795">MRSNAPHPVPEQVEIIDIPDPPLPSSSQDPHPLESLDDASDPALKVLPSYEKKFRYHFQCGHAIYSRTLAKFEICRRLLQELKVQEKALEIARGILDRSYQMIHQNYTEFMKCYSQQHRIHANLVVSFRRDMERLRSMAILPCLQTANRKCLLDFVKEENLQKTREECSSSHKQFENKVSEFKVDFEDLKRNTEHLFSGKASFLIKDLELSVKDHQRFINEQKSIMQALSKDVNTAKNIVDGCLSCPTPSSLCPHDAVSALGRMYNSHVRTHLPKMQKCDRAISNLLDACRDKKNEMNMFVHNYMQEVAYIQYTIKDMCLKFSVLQEALQHQKDQFEQLKVVRRIGPAYRECLAEVVRRKAAMKLYMGKAGQLAEKLAMERDAEISRREKFLKVHSSYIPQDILASMGLYDNPNPCDVNVTPFDFNLLDIDISDLERYAPESLLGFSSKREKHGTFRGSLSMSHDGSQAAEIEGTVDFSDKYDSQESLEGSELVEVAGTSKMEVENAKLKAELASKIALICSMCADHDYESLDDTKLDSILKNAAERTSEALHLKDEYVKHLQSMLKVKQMQCESYEKQVHELEQRLSDEYMRGCKLSADEDVSDLVVSTTKTEDNNSEVTGVGESDIHHTMGEVSCASSSLKSSILPEHDKAQGLYDNMTDSSDMLNSQLDSSMLDLHRDKDKRETPLPDRDMALAASNMAVSMSQPADIVSSETAILPGLDTISDSLLLELQYALAEKTSQLDNAENKIQALLDEVSNLGRELEIKQKMLNESQVNCAHLEKCLHEAREEAPRHLRAADCRASECSALRASAVKMHGLFERLRSCVSLAGVAAFADTLRALASSANESEGDSSIAEFHECVRMLADKVGILSRQREELLERYSTVEDANEQLNKELEEKKALLNTLYMEHKLEKQATREKISFSQMQVHEIAAFVLNSSGHYEAIHRNCPYYFLSSESVALFTDHLPSHPSYIVGQVVHIERQMVKSDRAESSRNLVDILTLESGTSQLTLTPGPASNPYGLPVGCEYFVVTIAIFPDTTAS</sequence>
<reference evidence="10" key="1">
    <citation type="journal article" date="2018" name="Gigascience">
        <title>Genome assembly of the Pink Ipe (Handroanthus impetiginosus, Bignoniaceae), a highly valued, ecologically keystone Neotropical timber forest tree.</title>
        <authorList>
            <person name="Silva-Junior O.B."/>
            <person name="Grattapaglia D."/>
            <person name="Novaes E."/>
            <person name="Collevatti R.G."/>
        </authorList>
    </citation>
    <scope>NUCLEOTIDE SEQUENCE [LARGE SCALE GENOMIC DNA]</scope>
    <source>
        <strain evidence="10">cv. UFG-1</strain>
    </source>
</reference>
<dbReference type="InterPro" id="IPR040040">
    <property type="entry name" value="ATG11"/>
</dbReference>
<name>A0A2G9HWJ7_9LAMI</name>
<dbReference type="InterPro" id="IPR045326">
    <property type="entry name" value="ATG17-like_dom"/>
</dbReference>
<proteinExistence type="predicted"/>
<gene>
    <name evidence="9" type="ORF">CDL12_05401</name>
</gene>
<dbReference type="InterPro" id="IPR019460">
    <property type="entry name" value="Atg11_C"/>
</dbReference>
<dbReference type="Proteomes" id="UP000231279">
    <property type="component" value="Unassembled WGS sequence"/>
</dbReference>
<dbReference type="Pfam" id="PF04108">
    <property type="entry name" value="ATG17_like"/>
    <property type="match status" value="1"/>
</dbReference>
<comment type="caution">
    <text evidence="9">The sequence shown here is derived from an EMBL/GenBank/DDBJ whole genome shotgun (WGS) entry which is preliminary data.</text>
</comment>
<keyword evidence="1" id="KW-0813">Transport</keyword>
<feature type="region of interest" description="Disordered" evidence="6">
    <location>
        <begin position="1"/>
        <end position="39"/>
    </location>
</feature>
<dbReference type="Pfam" id="PF10377">
    <property type="entry name" value="ATG11"/>
    <property type="match status" value="1"/>
</dbReference>
<dbReference type="GO" id="GO:0019901">
    <property type="term" value="F:protein kinase binding"/>
    <property type="evidence" value="ECO:0007669"/>
    <property type="project" value="TreeGrafter"/>
</dbReference>
<feature type="coiled-coil region" evidence="5">
    <location>
        <begin position="877"/>
        <end position="915"/>
    </location>
</feature>
<feature type="domain" description="Autophagy-related protein 11 C-terminal" evidence="8">
    <location>
        <begin position="879"/>
        <end position="1036"/>
    </location>
</feature>
<keyword evidence="2" id="KW-0653">Protein transport</keyword>
<keyword evidence="10" id="KW-1185">Reference proteome</keyword>
<dbReference type="PANTHER" id="PTHR13222:SF1">
    <property type="entry name" value="RB1-INDUCIBLE COILED-COIL PROTEIN 1"/>
    <property type="match status" value="1"/>
</dbReference>
<dbReference type="PANTHER" id="PTHR13222">
    <property type="entry name" value="RB1-INDUCIBLE COILED-COIL"/>
    <property type="match status" value="1"/>
</dbReference>
<evidence type="ECO:0000256" key="4">
    <source>
        <dbReference type="ARBA" id="ARBA00023054"/>
    </source>
</evidence>
<evidence type="ECO:0000259" key="7">
    <source>
        <dbReference type="Pfam" id="PF04108"/>
    </source>
</evidence>
<dbReference type="EMBL" id="NKXS01000865">
    <property type="protein sequence ID" value="PIN21897.1"/>
    <property type="molecule type" value="Genomic_DNA"/>
</dbReference>
<feature type="coiled-coil region" evidence="5">
    <location>
        <begin position="730"/>
        <end position="792"/>
    </location>
</feature>
<dbReference type="GO" id="GO:0015031">
    <property type="term" value="P:protein transport"/>
    <property type="evidence" value="ECO:0007669"/>
    <property type="project" value="UniProtKB-KW"/>
</dbReference>